<dbReference type="EMBL" id="JACHHY010000002">
    <property type="protein sequence ID" value="MBB5017226.1"/>
    <property type="molecule type" value="Genomic_DNA"/>
</dbReference>
<comment type="caution">
    <text evidence="1">The sequence shown here is derived from an EMBL/GenBank/DDBJ whole genome shotgun (WGS) entry which is preliminary data.</text>
</comment>
<evidence type="ECO:0000313" key="2">
    <source>
        <dbReference type="Proteomes" id="UP000575898"/>
    </source>
</evidence>
<dbReference type="AlphaFoldDB" id="A0A840MKZ1"/>
<proteinExistence type="predicted"/>
<name>A0A840MKZ1_9PROT</name>
<protein>
    <submittedName>
        <fullName evidence="1">Uncharacterized protein</fullName>
    </submittedName>
</protein>
<keyword evidence="2" id="KW-1185">Reference proteome</keyword>
<accession>A0A840MKZ1</accession>
<dbReference type="Proteomes" id="UP000575898">
    <property type="component" value="Unassembled WGS sequence"/>
</dbReference>
<gene>
    <name evidence="1" type="ORF">HNQ59_000488</name>
</gene>
<reference evidence="1 2" key="1">
    <citation type="submission" date="2020-08" db="EMBL/GenBank/DDBJ databases">
        <title>Genomic Encyclopedia of Type Strains, Phase IV (KMG-IV): sequencing the most valuable type-strain genomes for metagenomic binning, comparative biology and taxonomic classification.</title>
        <authorList>
            <person name="Goeker M."/>
        </authorList>
    </citation>
    <scope>NUCLEOTIDE SEQUENCE [LARGE SCALE GENOMIC DNA]</scope>
    <source>
        <strain evidence="1 2">DSM 27165</strain>
    </source>
</reference>
<evidence type="ECO:0000313" key="1">
    <source>
        <dbReference type="EMBL" id="MBB5017226.1"/>
    </source>
</evidence>
<organism evidence="1 2">
    <name type="scientific">Chitinivorax tropicus</name>
    <dbReference type="NCBI Taxonomy" id="714531"/>
    <lineage>
        <taxon>Bacteria</taxon>
        <taxon>Pseudomonadati</taxon>
        <taxon>Pseudomonadota</taxon>
        <taxon>Betaproteobacteria</taxon>
        <taxon>Chitinivorax</taxon>
    </lineage>
</organism>
<sequence length="44" mass="4718">MMYPPQSSLAGVEALFAFTTATYHLGAFPCAESCDDKVDAVQHP</sequence>